<evidence type="ECO:0000313" key="6">
    <source>
        <dbReference type="Proteomes" id="UP000199634"/>
    </source>
</evidence>
<dbReference type="RefSeq" id="WP_091095761.1">
    <property type="nucleotide sequence ID" value="NZ_FNXE01000003.1"/>
</dbReference>
<comment type="similarity">
    <text evidence="1">Belongs to the glycosyltransferase 2 family.</text>
</comment>
<dbReference type="AlphaFoldDB" id="A0A1H6JCN8"/>
<dbReference type="GO" id="GO:0016757">
    <property type="term" value="F:glycosyltransferase activity"/>
    <property type="evidence" value="ECO:0007669"/>
    <property type="project" value="UniProtKB-KW"/>
</dbReference>
<reference evidence="5 6" key="1">
    <citation type="submission" date="2016-10" db="EMBL/GenBank/DDBJ databases">
        <authorList>
            <person name="de Groot N.N."/>
        </authorList>
    </citation>
    <scope>NUCLEOTIDE SEQUENCE [LARGE SCALE GENOMIC DNA]</scope>
    <source>
        <strain evidence="5 6">CGMCC 1.10825</strain>
    </source>
</reference>
<dbReference type="OrthoDB" id="9771846at2"/>
<dbReference type="Pfam" id="PF00535">
    <property type="entry name" value="Glycos_transf_2"/>
    <property type="match status" value="1"/>
</dbReference>
<dbReference type="Gene3D" id="3.90.550.10">
    <property type="entry name" value="Spore Coat Polysaccharide Biosynthesis Protein SpsA, Chain A"/>
    <property type="match status" value="1"/>
</dbReference>
<keyword evidence="6" id="KW-1185">Reference proteome</keyword>
<dbReference type="STRING" id="1159016.SAMN02927937_00392"/>
<evidence type="ECO:0000313" key="5">
    <source>
        <dbReference type="EMBL" id="SEH59595.1"/>
    </source>
</evidence>
<evidence type="ECO:0000259" key="4">
    <source>
        <dbReference type="Pfam" id="PF00535"/>
    </source>
</evidence>
<dbReference type="Proteomes" id="UP000199634">
    <property type="component" value="Unassembled WGS sequence"/>
</dbReference>
<sequence>MISNTYIILLNHHGISDTAECIQSLLTLSSDNYRIVVVDNSQSEEEWNRLLDFARSQSLNYISFNQGNDRNYQQQIVVFIKALENKGFAHGNNLGLKFAMSQKDAGYFWLLNNDTVVRPDSLTELVKYHSKHPETILGSKLLYYHCPDKIQAVGGSFNKNLYICTHIGEGLLKDTPKEHLKKIDYPLGASMFVSRDFIDHVGFLSEDFFLYYEELDWCERGIDEKFVPDWCETSIVYHKEGKSIGSSYKNEKSFFSEMQLFKSRKKFIKKYYSLDFKFYFSSLLLIANRIRKGRFKLALEWIKITFNDVK</sequence>
<gene>
    <name evidence="5" type="ORF">SAMN02927937_00392</name>
</gene>
<organism evidence="5 6">
    <name type="scientific">Paenimyroides marinum</name>
    <dbReference type="NCBI Taxonomy" id="1159016"/>
    <lineage>
        <taxon>Bacteria</taxon>
        <taxon>Pseudomonadati</taxon>
        <taxon>Bacteroidota</taxon>
        <taxon>Flavobacteriia</taxon>
        <taxon>Flavobacteriales</taxon>
        <taxon>Flavobacteriaceae</taxon>
        <taxon>Paenimyroides</taxon>
    </lineage>
</organism>
<dbReference type="InterPro" id="IPR029044">
    <property type="entry name" value="Nucleotide-diphossugar_trans"/>
</dbReference>
<evidence type="ECO:0000256" key="3">
    <source>
        <dbReference type="ARBA" id="ARBA00022679"/>
    </source>
</evidence>
<dbReference type="InterPro" id="IPR001173">
    <property type="entry name" value="Glyco_trans_2-like"/>
</dbReference>
<dbReference type="EMBL" id="FNXE01000003">
    <property type="protein sequence ID" value="SEH59595.1"/>
    <property type="molecule type" value="Genomic_DNA"/>
</dbReference>
<proteinExistence type="inferred from homology"/>
<name>A0A1H6JCN8_9FLAO</name>
<evidence type="ECO:0000256" key="1">
    <source>
        <dbReference type="ARBA" id="ARBA00006739"/>
    </source>
</evidence>
<dbReference type="SUPFAM" id="SSF53448">
    <property type="entry name" value="Nucleotide-diphospho-sugar transferases"/>
    <property type="match status" value="1"/>
</dbReference>
<feature type="domain" description="Glycosyltransferase 2-like" evidence="4">
    <location>
        <begin position="15"/>
        <end position="138"/>
    </location>
</feature>
<accession>A0A1H6JCN8</accession>
<keyword evidence="2" id="KW-0328">Glycosyltransferase</keyword>
<dbReference type="PANTHER" id="PTHR43179:SF12">
    <property type="entry name" value="GALACTOFURANOSYLTRANSFERASE GLFT2"/>
    <property type="match status" value="1"/>
</dbReference>
<protein>
    <recommendedName>
        <fullName evidence="4">Glycosyltransferase 2-like domain-containing protein</fullName>
    </recommendedName>
</protein>
<evidence type="ECO:0000256" key="2">
    <source>
        <dbReference type="ARBA" id="ARBA00022676"/>
    </source>
</evidence>
<keyword evidence="3" id="KW-0808">Transferase</keyword>
<dbReference type="PANTHER" id="PTHR43179">
    <property type="entry name" value="RHAMNOSYLTRANSFERASE WBBL"/>
    <property type="match status" value="1"/>
</dbReference>